<evidence type="ECO:0000256" key="3">
    <source>
        <dbReference type="ARBA" id="ARBA00022741"/>
    </source>
</evidence>
<dbReference type="Proteomes" id="UP000825935">
    <property type="component" value="Chromosome 28"/>
</dbReference>
<dbReference type="AlphaFoldDB" id="A0A8T2RB13"/>
<evidence type="ECO:0000259" key="5">
    <source>
        <dbReference type="Pfam" id="PF01743"/>
    </source>
</evidence>
<sequence>MGWSLNMQRGFTCGFLQSTSFPSAPIFKGTRCLCVSTLRAELGMRADEEVNTAKDLLQSVAFVLQPPQVEPLEYGQWRVWNKGEHGIMDQHIPDYAWKVLRRLRERGHGTYLVGGSVRDLLLKKVPKDFDLITTAQLNQVRKGFPRAWIVGKRFPICNVHIGEKIVEVSSFETNVKGRKNSESLYGMRGVFESKATSSYLIDFHSDRTLWENSMKRDFTINGLFYDPFKEILYDYLGGVEDLRKKRVRTVLPAHLSFSEDSARILRALRIAGRLGFKFSRETALAIKSLSTLISNLSNERLRLEAKYLMGYGAAERSVRLLWRFGMLEILFPHQASYFAEARFKRLDKGSNMLLKLLVNLDKLLSPSKPCHCCLWVNILALHLALHRNPESPVVISALALAIRGIRIDLAVQKAVRLYGKYGDSIEDFPELDTNFLNISKSEIRRRVLQFCKNVEHALKLMVSVDSNASPMHMYTGAPSSEVVIITKAEKEMCMTLYQKVLSGKQRSDTAELVKRKVIDREALEKGTTEEISLVLSHILLSTLYPDAAKTKTKEKSV</sequence>
<dbReference type="CDD" id="cd05398">
    <property type="entry name" value="NT_ClassII-CCAase"/>
    <property type="match status" value="1"/>
</dbReference>
<proteinExistence type="inferred from homology"/>
<dbReference type="Pfam" id="PF12627">
    <property type="entry name" value="PolyA_pol_RNAbd"/>
    <property type="match status" value="1"/>
</dbReference>
<dbReference type="OMA" id="CHVHIGN"/>
<name>A0A8T2RB13_CERRI</name>
<evidence type="ECO:0000256" key="4">
    <source>
        <dbReference type="RuleBase" id="RU003953"/>
    </source>
</evidence>
<evidence type="ECO:0000256" key="2">
    <source>
        <dbReference type="ARBA" id="ARBA00022679"/>
    </source>
</evidence>
<feature type="domain" description="Poly A polymerase head" evidence="5">
    <location>
        <begin position="110"/>
        <end position="248"/>
    </location>
</feature>
<dbReference type="InterPro" id="IPR043519">
    <property type="entry name" value="NT_sf"/>
</dbReference>
<dbReference type="OrthoDB" id="445712at2759"/>
<gene>
    <name evidence="7" type="ORF">KP509_28G035300</name>
</gene>
<evidence type="ECO:0000313" key="8">
    <source>
        <dbReference type="Proteomes" id="UP000825935"/>
    </source>
</evidence>
<dbReference type="Pfam" id="PF01743">
    <property type="entry name" value="PolyA_pol"/>
    <property type="match status" value="1"/>
</dbReference>
<dbReference type="SUPFAM" id="SSF81301">
    <property type="entry name" value="Nucleotidyltransferase"/>
    <property type="match status" value="1"/>
</dbReference>
<dbReference type="PANTHER" id="PTHR43051:SF1">
    <property type="entry name" value="POLYNUCLEOTIDE ADENYLYLTRANSFERASE FAMILY PROTEIN"/>
    <property type="match status" value="1"/>
</dbReference>
<organism evidence="7 8">
    <name type="scientific">Ceratopteris richardii</name>
    <name type="common">Triangle waterfern</name>
    <dbReference type="NCBI Taxonomy" id="49495"/>
    <lineage>
        <taxon>Eukaryota</taxon>
        <taxon>Viridiplantae</taxon>
        <taxon>Streptophyta</taxon>
        <taxon>Embryophyta</taxon>
        <taxon>Tracheophyta</taxon>
        <taxon>Polypodiopsida</taxon>
        <taxon>Polypodiidae</taxon>
        <taxon>Polypodiales</taxon>
        <taxon>Pteridineae</taxon>
        <taxon>Pteridaceae</taxon>
        <taxon>Parkerioideae</taxon>
        <taxon>Ceratopteris</taxon>
    </lineage>
</organism>
<dbReference type="GO" id="GO:0003723">
    <property type="term" value="F:RNA binding"/>
    <property type="evidence" value="ECO:0007669"/>
    <property type="project" value="UniProtKB-KW"/>
</dbReference>
<keyword evidence="4" id="KW-0694">RNA-binding</keyword>
<comment type="caution">
    <text evidence="7">The sequence shown here is derived from an EMBL/GenBank/DDBJ whole genome shotgun (WGS) entry which is preliminary data.</text>
</comment>
<comment type="similarity">
    <text evidence="1 4">Belongs to the tRNA nucleotidyltransferase/poly(A) polymerase family.</text>
</comment>
<dbReference type="GO" id="GO:0016779">
    <property type="term" value="F:nucleotidyltransferase activity"/>
    <property type="evidence" value="ECO:0007669"/>
    <property type="project" value="InterPro"/>
</dbReference>
<dbReference type="InterPro" id="IPR052191">
    <property type="entry name" value="tRNA_ntf/polyA_polymerase_I"/>
</dbReference>
<protein>
    <recommendedName>
        <fullName evidence="9">Poly(A) polymerase</fullName>
    </recommendedName>
</protein>
<evidence type="ECO:0000313" key="7">
    <source>
        <dbReference type="EMBL" id="KAH7293656.1"/>
    </source>
</evidence>
<feature type="domain" description="tRNA nucleotidyltransferase/poly(A) polymerase RNA and SrmB- binding" evidence="6">
    <location>
        <begin position="275"/>
        <end position="336"/>
    </location>
</feature>
<keyword evidence="3" id="KW-0547">Nucleotide-binding</keyword>
<accession>A0A8T2RB13</accession>
<dbReference type="Gene3D" id="1.10.3090.10">
    <property type="entry name" value="cca-adding enzyme, domain 2"/>
    <property type="match status" value="1"/>
</dbReference>
<dbReference type="PANTHER" id="PTHR43051">
    <property type="entry name" value="POLYNUCLEOTIDE ADENYLYLTRANSFERASE FAMILY PROTEIN"/>
    <property type="match status" value="1"/>
</dbReference>
<dbReference type="SUPFAM" id="SSF81891">
    <property type="entry name" value="Poly A polymerase C-terminal region-like"/>
    <property type="match status" value="1"/>
</dbReference>
<dbReference type="EMBL" id="CM035433">
    <property type="protein sequence ID" value="KAH7293656.1"/>
    <property type="molecule type" value="Genomic_DNA"/>
</dbReference>
<dbReference type="InterPro" id="IPR032828">
    <property type="entry name" value="PolyA_RNA-bd"/>
</dbReference>
<evidence type="ECO:0000256" key="1">
    <source>
        <dbReference type="ARBA" id="ARBA00007265"/>
    </source>
</evidence>
<evidence type="ECO:0008006" key="9">
    <source>
        <dbReference type="Google" id="ProtNLM"/>
    </source>
</evidence>
<keyword evidence="8" id="KW-1185">Reference proteome</keyword>
<dbReference type="GO" id="GO:0000166">
    <property type="term" value="F:nucleotide binding"/>
    <property type="evidence" value="ECO:0007669"/>
    <property type="project" value="UniProtKB-KW"/>
</dbReference>
<evidence type="ECO:0000259" key="6">
    <source>
        <dbReference type="Pfam" id="PF12627"/>
    </source>
</evidence>
<keyword evidence="2 4" id="KW-0808">Transferase</keyword>
<dbReference type="GO" id="GO:0001680">
    <property type="term" value="P:tRNA 3'-terminal CCA addition"/>
    <property type="evidence" value="ECO:0007669"/>
    <property type="project" value="UniProtKB-ARBA"/>
</dbReference>
<dbReference type="Gene3D" id="3.30.460.10">
    <property type="entry name" value="Beta Polymerase, domain 2"/>
    <property type="match status" value="1"/>
</dbReference>
<reference evidence="7" key="1">
    <citation type="submission" date="2021-08" db="EMBL/GenBank/DDBJ databases">
        <title>WGS assembly of Ceratopteris richardii.</title>
        <authorList>
            <person name="Marchant D.B."/>
            <person name="Chen G."/>
            <person name="Jenkins J."/>
            <person name="Shu S."/>
            <person name="Leebens-Mack J."/>
            <person name="Grimwood J."/>
            <person name="Schmutz J."/>
            <person name="Soltis P."/>
            <person name="Soltis D."/>
            <person name="Chen Z.-H."/>
        </authorList>
    </citation>
    <scope>NUCLEOTIDE SEQUENCE</scope>
    <source>
        <strain evidence="7">Whitten #5841</strain>
        <tissue evidence="7">Leaf</tissue>
    </source>
</reference>
<dbReference type="InterPro" id="IPR002646">
    <property type="entry name" value="PolA_pol_head_dom"/>
</dbReference>